<dbReference type="EMBL" id="JARYZI010000010">
    <property type="protein sequence ID" value="MDH8679208.1"/>
    <property type="molecule type" value="Genomic_DNA"/>
</dbReference>
<dbReference type="Pfam" id="PF01206">
    <property type="entry name" value="TusA"/>
    <property type="match status" value="1"/>
</dbReference>
<organism evidence="3 4">
    <name type="scientific">Fusibacter bizertensis</name>
    <dbReference type="NCBI Taxonomy" id="1488331"/>
    <lineage>
        <taxon>Bacteria</taxon>
        <taxon>Bacillati</taxon>
        <taxon>Bacillota</taxon>
        <taxon>Clostridia</taxon>
        <taxon>Eubacteriales</taxon>
        <taxon>Eubacteriales Family XII. Incertae Sedis</taxon>
        <taxon>Fusibacter</taxon>
    </lineage>
</organism>
<evidence type="ECO:0000313" key="3">
    <source>
        <dbReference type="EMBL" id="MDH8679208.1"/>
    </source>
</evidence>
<dbReference type="SUPFAM" id="SSF75169">
    <property type="entry name" value="DsrEFH-like"/>
    <property type="match status" value="1"/>
</dbReference>
<dbReference type="InterPro" id="IPR027396">
    <property type="entry name" value="DsrEFH-like"/>
</dbReference>
<reference evidence="3 4" key="1">
    <citation type="submission" date="2023-04" db="EMBL/GenBank/DDBJ databases">
        <title>Fusibacter bizertensis strain WBS, isolated from littoral bottom sediments of the Arctic seas - biochemical and genomic analysis.</title>
        <authorList>
            <person name="Brioukhanov A.L."/>
        </authorList>
    </citation>
    <scope>NUCLEOTIDE SEQUENCE [LARGE SCALE GENOMIC DNA]</scope>
    <source>
        <strain evidence="3 4">WBS</strain>
    </source>
</reference>
<dbReference type="InterPro" id="IPR001455">
    <property type="entry name" value="TusA-like"/>
</dbReference>
<dbReference type="RefSeq" id="WP_281095102.1">
    <property type="nucleotide sequence ID" value="NZ_JARYZI010000010.1"/>
</dbReference>
<name>A0ABT6NFK2_9FIRM</name>
<sequence>MEVKIDARGLLCPKPVIETKKALEGLKEGNIITLVDNQVAKDNVSKLAKSLNLHFCVTEADGNYEISIFKGAYAQSAEDMVQKRPDLANLVILVGKDTMGDGERELGEVLIKSYFYALSEAEPYPKAIIFINSGIRLTTMNLQVIEYLKKLSDMGTEILSCGTCLDYYGLKDMLQIGGISNMYTIVELMNEANNTITL</sequence>
<dbReference type="PANTHER" id="PTHR33279">
    <property type="entry name" value="SULFUR CARRIER PROTEIN YEDF-RELATED"/>
    <property type="match status" value="1"/>
</dbReference>
<evidence type="ECO:0000256" key="1">
    <source>
        <dbReference type="ARBA" id="ARBA00008984"/>
    </source>
</evidence>
<dbReference type="Pfam" id="PF02635">
    <property type="entry name" value="DsrE"/>
    <property type="match status" value="1"/>
</dbReference>
<dbReference type="Gene3D" id="3.30.110.40">
    <property type="entry name" value="TusA-like domain"/>
    <property type="match status" value="1"/>
</dbReference>
<keyword evidence="4" id="KW-1185">Reference proteome</keyword>
<feature type="domain" description="UPF0033" evidence="2">
    <location>
        <begin position="5"/>
        <end position="29"/>
    </location>
</feature>
<dbReference type="InterPro" id="IPR019870">
    <property type="entry name" value="Se_metab_YedF"/>
</dbReference>
<proteinExistence type="inferred from homology"/>
<dbReference type="InterPro" id="IPR003787">
    <property type="entry name" value="Sulphur_relay_DsrE/F-like"/>
</dbReference>
<protein>
    <submittedName>
        <fullName evidence="3">Sulfurtransferase-like selenium metabolism protein YedF</fullName>
    </submittedName>
</protein>
<dbReference type="SUPFAM" id="SSF64307">
    <property type="entry name" value="SirA-like"/>
    <property type="match status" value="1"/>
</dbReference>
<dbReference type="PANTHER" id="PTHR33279:SF6">
    <property type="entry name" value="SULFUR CARRIER PROTEIN YEDF-RELATED"/>
    <property type="match status" value="1"/>
</dbReference>
<comment type="similarity">
    <text evidence="1">Belongs to the sulfur carrier protein TusA family.</text>
</comment>
<evidence type="ECO:0000313" key="4">
    <source>
        <dbReference type="Proteomes" id="UP001158045"/>
    </source>
</evidence>
<dbReference type="PROSITE" id="PS01148">
    <property type="entry name" value="UPF0033"/>
    <property type="match status" value="1"/>
</dbReference>
<dbReference type="NCBIfam" id="TIGR03527">
    <property type="entry name" value="selenium_YedF"/>
    <property type="match status" value="1"/>
</dbReference>
<accession>A0ABT6NFK2</accession>
<gene>
    <name evidence="3" type="primary">yedF</name>
    <name evidence="3" type="ORF">QE109_13710</name>
</gene>
<dbReference type="InterPro" id="IPR036868">
    <property type="entry name" value="TusA-like_sf"/>
</dbReference>
<comment type="caution">
    <text evidence="3">The sequence shown here is derived from an EMBL/GenBank/DDBJ whole genome shotgun (WGS) entry which is preliminary data.</text>
</comment>
<evidence type="ECO:0000259" key="2">
    <source>
        <dbReference type="PROSITE" id="PS01148"/>
    </source>
</evidence>
<dbReference type="Proteomes" id="UP001158045">
    <property type="component" value="Unassembled WGS sequence"/>
</dbReference>
<dbReference type="CDD" id="cd03421">
    <property type="entry name" value="SirA_like_N"/>
    <property type="match status" value="1"/>
</dbReference>